<sequence length="342" mass="38344">MNPIPIHFGIDLEPDTPLPEIGNAPFDSIGAAFRDMFARRAEIATCTGAPVHYGWYVRMDSHIEKLYGDRAAIADRYKRELAQAAEAGDEIGLHIHVMEKPDGGVWRANYADEARTEDEIEKSAECFTEFFGYKPRSARMGDMWARQNCVAKFDELGIRYDLSLECGLRAQGFGRLYPGTNSKGVRKSLLTMPVTPYRPARAEFRKAAEKADAYNLWMIPLSSAKRQDIFNPGYWIMSAGSAITSGFQRNQARMVLRPQTQYQPGEIHTALSSLFAELDNPCACLVIRNFGVPDRVHHFIDVLCAMAKERALQFVGPEDYVRMTMGQVHNAPAPSELQSVAQ</sequence>
<name>A0ABV3Z461_9PROT</name>
<dbReference type="RefSeq" id="WP_369312753.1">
    <property type="nucleotide sequence ID" value="NZ_JBEHZE010000001.1"/>
</dbReference>
<keyword evidence="2" id="KW-1185">Reference proteome</keyword>
<accession>A0ABV3Z461</accession>
<gene>
    <name evidence="1" type="ORF">ABFZ84_04595</name>
</gene>
<protein>
    <submittedName>
        <fullName evidence="1">Uncharacterized protein</fullName>
    </submittedName>
</protein>
<organism evidence="1 2">
    <name type="scientific">Hyphococcus lacteus</name>
    <dbReference type="NCBI Taxonomy" id="3143536"/>
    <lineage>
        <taxon>Bacteria</taxon>
        <taxon>Pseudomonadati</taxon>
        <taxon>Pseudomonadota</taxon>
        <taxon>Alphaproteobacteria</taxon>
        <taxon>Parvularculales</taxon>
        <taxon>Parvularculaceae</taxon>
        <taxon>Hyphococcus</taxon>
    </lineage>
</organism>
<dbReference type="SUPFAM" id="SSF88713">
    <property type="entry name" value="Glycoside hydrolase/deacetylase"/>
    <property type="match status" value="1"/>
</dbReference>
<dbReference type="Gene3D" id="3.20.20.370">
    <property type="entry name" value="Glycoside hydrolase/deacetylase"/>
    <property type="match status" value="1"/>
</dbReference>
<evidence type="ECO:0000313" key="2">
    <source>
        <dbReference type="Proteomes" id="UP001560685"/>
    </source>
</evidence>
<comment type="caution">
    <text evidence="1">The sequence shown here is derived from an EMBL/GenBank/DDBJ whole genome shotgun (WGS) entry which is preliminary data.</text>
</comment>
<evidence type="ECO:0000313" key="1">
    <source>
        <dbReference type="EMBL" id="MEX6632819.1"/>
    </source>
</evidence>
<dbReference type="InterPro" id="IPR011330">
    <property type="entry name" value="Glyco_hydro/deAcase_b/a-brl"/>
</dbReference>
<dbReference type="EMBL" id="JBEHZE010000001">
    <property type="protein sequence ID" value="MEX6632819.1"/>
    <property type="molecule type" value="Genomic_DNA"/>
</dbReference>
<reference evidence="1 2" key="1">
    <citation type="submission" date="2024-05" db="EMBL/GenBank/DDBJ databases">
        <title>Three bacterial strains, DH-69, EH-24, and ECK-19 isolated from coastal sediments.</title>
        <authorList>
            <person name="Ye Y.-Q."/>
            <person name="Du Z.-J."/>
        </authorList>
    </citation>
    <scope>NUCLEOTIDE SEQUENCE [LARGE SCALE GENOMIC DNA]</scope>
    <source>
        <strain evidence="1 2">ECK-19</strain>
    </source>
</reference>
<proteinExistence type="predicted"/>
<dbReference type="Proteomes" id="UP001560685">
    <property type="component" value="Unassembled WGS sequence"/>
</dbReference>